<sequence>MQNIATVNPDGTGVVTLDGQPPAHVSTSSVEEARRALVGLVIDHARRTGQPVEVIARDPDAEHRLSVSPDGSVQPITAATPPLSPSPVSVQTPEPANGTGSWVPTRAKPTTGTRGMTHGEEPAVTTRREARERSFLADARLTAPPLTGWQAFLARLGFKSGPTAEEVAKWEDERAISQHWPGPRTIAVLNGKGGAGKTPATALLSAMFARAGGSGVLAWDNNVTRGTLGWRTESGTHSATVLDLIPRTDELLTPGARAADLAAVVHHQTIDKYDVLRSNPLLLSTEQKLTPDQLDAVHAVAAKYYRLIFMDSGNDEGDALWLRMIDHADQIVVATSTRPDHAEAGRLLLNALADR</sequence>
<organism evidence="2 3">
    <name type="scientific">Knoellia koreensis</name>
    <dbReference type="NCBI Taxonomy" id="2730921"/>
    <lineage>
        <taxon>Bacteria</taxon>
        <taxon>Bacillati</taxon>
        <taxon>Actinomycetota</taxon>
        <taxon>Actinomycetes</taxon>
        <taxon>Micrococcales</taxon>
        <taxon>Intrasporangiaceae</taxon>
        <taxon>Knoellia</taxon>
    </lineage>
</organism>
<feature type="region of interest" description="Disordered" evidence="1">
    <location>
        <begin position="1"/>
        <end position="29"/>
    </location>
</feature>
<gene>
    <name evidence="2" type="ORF">HJG52_20005</name>
</gene>
<dbReference type="GO" id="GO:0009898">
    <property type="term" value="C:cytoplasmic side of plasma membrane"/>
    <property type="evidence" value="ECO:0007669"/>
    <property type="project" value="TreeGrafter"/>
</dbReference>
<dbReference type="Proteomes" id="UP000588586">
    <property type="component" value="Unassembled WGS sequence"/>
</dbReference>
<feature type="compositionally biased region" description="Basic and acidic residues" evidence="1">
    <location>
        <begin position="117"/>
        <end position="130"/>
    </location>
</feature>
<dbReference type="PANTHER" id="PTHR43384:SF14">
    <property type="entry name" value="ESX-1 SECRETION-ASSOCIATED PROTEIN ESPI"/>
    <property type="match status" value="1"/>
</dbReference>
<proteinExistence type="predicted"/>
<feature type="non-terminal residue" evidence="2">
    <location>
        <position position="355"/>
    </location>
</feature>
<dbReference type="InterPro" id="IPR050625">
    <property type="entry name" value="ParA/MinD_ATPase"/>
</dbReference>
<dbReference type="EMBL" id="JABEPQ010000008">
    <property type="protein sequence ID" value="NNM48276.1"/>
    <property type="molecule type" value="Genomic_DNA"/>
</dbReference>
<dbReference type="GO" id="GO:0005524">
    <property type="term" value="F:ATP binding"/>
    <property type="evidence" value="ECO:0007669"/>
    <property type="project" value="TreeGrafter"/>
</dbReference>
<dbReference type="GO" id="GO:0016887">
    <property type="term" value="F:ATP hydrolysis activity"/>
    <property type="evidence" value="ECO:0007669"/>
    <property type="project" value="TreeGrafter"/>
</dbReference>
<protein>
    <submittedName>
        <fullName evidence="2">ATPase</fullName>
    </submittedName>
</protein>
<keyword evidence="3" id="KW-1185">Reference proteome</keyword>
<dbReference type="PANTHER" id="PTHR43384">
    <property type="entry name" value="SEPTUM SITE-DETERMINING PROTEIN MIND HOMOLOG, CHLOROPLASTIC-RELATED"/>
    <property type="match status" value="1"/>
</dbReference>
<dbReference type="RefSeq" id="WP_171245398.1">
    <property type="nucleotide sequence ID" value="NZ_JABEPQ010000008.1"/>
</dbReference>
<evidence type="ECO:0000313" key="3">
    <source>
        <dbReference type="Proteomes" id="UP000588586"/>
    </source>
</evidence>
<dbReference type="Gene3D" id="3.40.50.300">
    <property type="entry name" value="P-loop containing nucleotide triphosphate hydrolases"/>
    <property type="match status" value="1"/>
</dbReference>
<name>A0A849HEU8_9MICO</name>
<feature type="compositionally biased region" description="Polar residues" evidence="1">
    <location>
        <begin position="86"/>
        <end position="114"/>
    </location>
</feature>
<reference evidence="2 3" key="1">
    <citation type="submission" date="2020-04" db="EMBL/GenBank/DDBJ databases">
        <title>Knoellia sp. isolate from air conditioner.</title>
        <authorList>
            <person name="Chea S."/>
            <person name="Kim D.-U."/>
        </authorList>
    </citation>
    <scope>NUCLEOTIDE SEQUENCE [LARGE SCALE GENOMIC DNA]</scope>
    <source>
        <strain evidence="2 3">DB2414S</strain>
    </source>
</reference>
<evidence type="ECO:0000313" key="2">
    <source>
        <dbReference type="EMBL" id="NNM48276.1"/>
    </source>
</evidence>
<feature type="compositionally biased region" description="Basic and acidic residues" evidence="1">
    <location>
        <begin position="56"/>
        <end position="65"/>
    </location>
</feature>
<dbReference type="InterPro" id="IPR027417">
    <property type="entry name" value="P-loop_NTPase"/>
</dbReference>
<dbReference type="GO" id="GO:0051782">
    <property type="term" value="P:negative regulation of cell division"/>
    <property type="evidence" value="ECO:0007669"/>
    <property type="project" value="TreeGrafter"/>
</dbReference>
<dbReference type="AlphaFoldDB" id="A0A849HEU8"/>
<accession>A0A849HEU8</accession>
<feature type="region of interest" description="Disordered" evidence="1">
    <location>
        <begin position="56"/>
        <end position="130"/>
    </location>
</feature>
<evidence type="ECO:0000256" key="1">
    <source>
        <dbReference type="SAM" id="MobiDB-lite"/>
    </source>
</evidence>
<dbReference type="GO" id="GO:0005829">
    <property type="term" value="C:cytosol"/>
    <property type="evidence" value="ECO:0007669"/>
    <property type="project" value="TreeGrafter"/>
</dbReference>
<dbReference type="SUPFAM" id="SSF52540">
    <property type="entry name" value="P-loop containing nucleoside triphosphate hydrolases"/>
    <property type="match status" value="1"/>
</dbReference>
<comment type="caution">
    <text evidence="2">The sequence shown here is derived from an EMBL/GenBank/DDBJ whole genome shotgun (WGS) entry which is preliminary data.</text>
</comment>